<evidence type="ECO:0000256" key="1">
    <source>
        <dbReference type="SAM" id="MobiDB-lite"/>
    </source>
</evidence>
<gene>
    <name evidence="2" type="ordered locus">MHF_1476</name>
</gene>
<dbReference type="BioCyc" id="MHAE859194:G1GR7-1471-MONOMER"/>
<reference key="2">
    <citation type="submission" date="2011-05" db="EMBL/GenBank/DDBJ databases">
        <title>The Genome of Mycoplasma haemofelis Strain Ohio2, a pathogenic hemoplasma of the cat.</title>
        <authorList>
            <person name="Santos A.P."/>
            <person name="Guimaraes A.M.S."/>
            <person name="SanMiguel P.J."/>
            <person name="Martin S.W."/>
            <person name="Messick J.B."/>
        </authorList>
    </citation>
    <scope>NUCLEOTIDE SEQUENCE</scope>
    <source>
        <strain>Ohio2</strain>
    </source>
</reference>
<dbReference type="KEGG" id="mhf:MHF_1476"/>
<name>F6FH01_MYCHI</name>
<dbReference type="AlphaFoldDB" id="F6FH01"/>
<accession>F6FH01</accession>
<dbReference type="EMBL" id="CP002808">
    <property type="protein sequence ID" value="AEG73710.1"/>
    <property type="molecule type" value="Genomic_DNA"/>
</dbReference>
<dbReference type="STRING" id="859194.MHF_1476"/>
<proteinExistence type="predicted"/>
<evidence type="ECO:0000313" key="3">
    <source>
        <dbReference type="Proteomes" id="UP000007952"/>
    </source>
</evidence>
<reference evidence="2 3" key="1">
    <citation type="journal article" date="2011" name="J. Bacteriol.">
        <title>Complete genome sequences of two hemotropic Mycoplasmas, Mycoplasma haemofelis strain Ohio2 and Mycoplasma suis strain Illinois.</title>
        <authorList>
            <person name="Messick J.B."/>
            <person name="Santos A.P."/>
            <person name="Guimaraes A.M."/>
        </authorList>
    </citation>
    <scope>NUCLEOTIDE SEQUENCE [LARGE SCALE GENOMIC DNA]</scope>
    <source>
        <strain evidence="2 3">Ohio2</strain>
    </source>
</reference>
<protein>
    <submittedName>
        <fullName evidence="2">Uncharacterized protein</fullName>
    </submittedName>
</protein>
<sequence>MELIQKGITGALLVGGIGTAGYYASGGPNGITIGEYIASKKRELISSTDTWKEKGTLYKGIDKSELISGLDNRDRRTKNGVKEVWEFLKEWCEKTQKKYYTNIHDSTYQSFSLWCLSKLTIKQALEKEGLTEESDLGEKLKVYQEKKENFIKPKPKQSPPAPKESEAIDKERMKEWCTEEGAKDFKHEVLGEYARVKEWCFKAKVESKLPNS</sequence>
<organism evidence="2 3">
    <name type="scientific">Mycoplasma haemofelis (strain Ohio2)</name>
    <dbReference type="NCBI Taxonomy" id="859194"/>
    <lineage>
        <taxon>Bacteria</taxon>
        <taxon>Bacillati</taxon>
        <taxon>Mycoplasmatota</taxon>
        <taxon>Mollicutes</taxon>
        <taxon>Mycoplasmataceae</taxon>
        <taxon>Mycoplasma</taxon>
    </lineage>
</organism>
<dbReference type="Proteomes" id="UP000007952">
    <property type="component" value="Chromosome"/>
</dbReference>
<evidence type="ECO:0000313" key="2">
    <source>
        <dbReference type="EMBL" id="AEG73710.1"/>
    </source>
</evidence>
<feature type="region of interest" description="Disordered" evidence="1">
    <location>
        <begin position="151"/>
        <end position="170"/>
    </location>
</feature>
<dbReference type="HOGENOM" id="CLU_098620_2_0_14"/>